<feature type="region of interest" description="Disordered" evidence="12">
    <location>
        <begin position="1"/>
        <end position="49"/>
    </location>
</feature>
<feature type="compositionally biased region" description="Low complexity" evidence="12">
    <location>
        <begin position="139"/>
        <end position="150"/>
    </location>
</feature>
<comment type="subcellular location">
    <subcellularLocation>
        <location evidence="1">Nucleus</location>
        <location evidence="1">Nuclear pore complex</location>
    </subcellularLocation>
</comment>
<evidence type="ECO:0000256" key="8">
    <source>
        <dbReference type="ARBA" id="ARBA00023242"/>
    </source>
</evidence>
<evidence type="ECO:0000256" key="1">
    <source>
        <dbReference type="ARBA" id="ARBA00004567"/>
    </source>
</evidence>
<proteinExistence type="inferred from homology"/>
<feature type="compositionally biased region" description="Polar residues" evidence="12">
    <location>
        <begin position="18"/>
        <end position="28"/>
    </location>
</feature>
<dbReference type="GO" id="GO:0044614">
    <property type="term" value="C:nuclear pore cytoplasmic filaments"/>
    <property type="evidence" value="ECO:0007669"/>
    <property type="project" value="TreeGrafter"/>
</dbReference>
<keyword evidence="7" id="KW-0906">Nuclear pore complex</keyword>
<accession>A0A423WZA7</accession>
<evidence type="ECO:0000256" key="2">
    <source>
        <dbReference type="ARBA" id="ARBA00011056"/>
    </source>
</evidence>
<dbReference type="GO" id="GO:0016973">
    <property type="term" value="P:poly(A)+ mRNA export from nucleus"/>
    <property type="evidence" value="ECO:0007669"/>
    <property type="project" value="InterPro"/>
</dbReference>
<dbReference type="CDD" id="cd22249">
    <property type="entry name" value="UDM1_RNF168_RNF169-like"/>
    <property type="match status" value="1"/>
</dbReference>
<dbReference type="STRING" id="356882.A0A423WZA7"/>
<evidence type="ECO:0000313" key="13">
    <source>
        <dbReference type="EMBL" id="ROW08848.1"/>
    </source>
</evidence>
<evidence type="ECO:0000256" key="5">
    <source>
        <dbReference type="ARBA" id="ARBA00022927"/>
    </source>
</evidence>
<dbReference type="InterPro" id="IPR012476">
    <property type="entry name" value="GLE1"/>
</dbReference>
<dbReference type="PANTHER" id="PTHR12960:SF0">
    <property type="entry name" value="MRNA EXPORT FACTOR GLE1"/>
    <property type="match status" value="1"/>
</dbReference>
<keyword evidence="4" id="KW-0509">mRNA transport</keyword>
<evidence type="ECO:0000256" key="9">
    <source>
        <dbReference type="ARBA" id="ARBA00026227"/>
    </source>
</evidence>
<feature type="compositionally biased region" description="Pro residues" evidence="12">
    <location>
        <begin position="151"/>
        <end position="174"/>
    </location>
</feature>
<dbReference type="GO" id="GO:0005737">
    <property type="term" value="C:cytoplasm"/>
    <property type="evidence" value="ECO:0007669"/>
    <property type="project" value="TreeGrafter"/>
</dbReference>
<dbReference type="GO" id="GO:0015031">
    <property type="term" value="P:protein transport"/>
    <property type="evidence" value="ECO:0007669"/>
    <property type="project" value="UniProtKB-KW"/>
</dbReference>
<organism evidence="13 14">
    <name type="scientific">Cytospora schulzeri</name>
    <dbReference type="NCBI Taxonomy" id="448051"/>
    <lineage>
        <taxon>Eukaryota</taxon>
        <taxon>Fungi</taxon>
        <taxon>Dikarya</taxon>
        <taxon>Ascomycota</taxon>
        <taxon>Pezizomycotina</taxon>
        <taxon>Sordariomycetes</taxon>
        <taxon>Sordariomycetidae</taxon>
        <taxon>Diaporthales</taxon>
        <taxon>Cytosporaceae</taxon>
        <taxon>Cytospora</taxon>
    </lineage>
</organism>
<evidence type="ECO:0000256" key="4">
    <source>
        <dbReference type="ARBA" id="ARBA00022816"/>
    </source>
</evidence>
<keyword evidence="6" id="KW-0811">Translocation</keyword>
<evidence type="ECO:0000256" key="10">
    <source>
        <dbReference type="ARBA" id="ARBA00029983"/>
    </source>
</evidence>
<evidence type="ECO:0000256" key="7">
    <source>
        <dbReference type="ARBA" id="ARBA00023132"/>
    </source>
</evidence>
<comment type="caution">
    <text evidence="13">The sequence shown here is derived from an EMBL/GenBank/DDBJ whole genome shotgun (WGS) entry which is preliminary data.</text>
</comment>
<dbReference type="Proteomes" id="UP000283895">
    <property type="component" value="Unassembled WGS sequence"/>
</dbReference>
<evidence type="ECO:0000256" key="3">
    <source>
        <dbReference type="ARBA" id="ARBA00022448"/>
    </source>
</evidence>
<feature type="compositionally biased region" description="Basic and acidic residues" evidence="12">
    <location>
        <begin position="36"/>
        <end position="49"/>
    </location>
</feature>
<dbReference type="GO" id="GO:0000822">
    <property type="term" value="F:inositol hexakisphosphate binding"/>
    <property type="evidence" value="ECO:0007669"/>
    <property type="project" value="TreeGrafter"/>
</dbReference>
<reference evidence="13 14" key="1">
    <citation type="submission" date="2015-09" db="EMBL/GenBank/DDBJ databases">
        <title>Host preference determinants of Valsa canker pathogens revealed by comparative genomics.</title>
        <authorList>
            <person name="Yin Z."/>
            <person name="Huang L."/>
        </authorList>
    </citation>
    <scope>NUCLEOTIDE SEQUENCE [LARGE SCALE GENOMIC DNA]</scope>
    <source>
        <strain evidence="13 14">03-1</strain>
    </source>
</reference>
<gene>
    <name evidence="13" type="ORF">VMCG_02692</name>
</gene>
<protein>
    <recommendedName>
        <fullName evidence="9">mRNA export factor GLE1</fullName>
    </recommendedName>
    <alternativeName>
        <fullName evidence="10">Nucleoporin GLE1</fullName>
    </alternativeName>
</protein>
<keyword evidence="14" id="KW-1185">Reference proteome</keyword>
<name>A0A423WZA7_9PEZI</name>
<dbReference type="OrthoDB" id="420884at2759"/>
<evidence type="ECO:0000256" key="12">
    <source>
        <dbReference type="SAM" id="MobiDB-lite"/>
    </source>
</evidence>
<dbReference type="Gene3D" id="1.25.40.510">
    <property type="entry name" value="GLE1-like"/>
    <property type="match status" value="1"/>
</dbReference>
<dbReference type="GO" id="GO:0005543">
    <property type="term" value="F:phospholipid binding"/>
    <property type="evidence" value="ECO:0007669"/>
    <property type="project" value="TreeGrafter"/>
</dbReference>
<dbReference type="PANTHER" id="PTHR12960">
    <property type="entry name" value="GLE-1-RELATED"/>
    <property type="match status" value="1"/>
</dbReference>
<dbReference type="GO" id="GO:0031369">
    <property type="term" value="F:translation initiation factor binding"/>
    <property type="evidence" value="ECO:0007669"/>
    <property type="project" value="TreeGrafter"/>
</dbReference>
<dbReference type="AlphaFoldDB" id="A0A423WZA7"/>
<evidence type="ECO:0000256" key="11">
    <source>
        <dbReference type="SAM" id="Coils"/>
    </source>
</evidence>
<feature type="coiled-coil region" evidence="11">
    <location>
        <begin position="234"/>
        <end position="268"/>
    </location>
</feature>
<keyword evidence="5" id="KW-0653">Protein transport</keyword>
<dbReference type="Pfam" id="PF07817">
    <property type="entry name" value="GLE1"/>
    <property type="match status" value="1"/>
</dbReference>
<evidence type="ECO:0000313" key="14">
    <source>
        <dbReference type="Proteomes" id="UP000283895"/>
    </source>
</evidence>
<comment type="similarity">
    <text evidence="2">Belongs to the GLE1 family.</text>
</comment>
<keyword evidence="3" id="KW-0813">Transport</keyword>
<keyword evidence="11" id="KW-0175">Coiled coil</keyword>
<feature type="region of interest" description="Disordered" evidence="12">
    <location>
        <begin position="104"/>
        <end position="209"/>
    </location>
</feature>
<feature type="compositionally biased region" description="Basic and acidic residues" evidence="12">
    <location>
        <begin position="104"/>
        <end position="126"/>
    </location>
</feature>
<sequence>MTTPSPAHRVSRYPRANIPTSSSANSSVADFLSPERNSEQSHKDALAAAAAEHERIRAKAEHTLYVYEQIAERKRLEEQTRREQERIKVEQDRIRAAQEKIKAEEERLRAEQAAKDEQKRLRDIAAKKVPPLTPLEANPPQQQPSQAQAPAPTPLSAPTPQPKPTPIVQPPQQPTPQEKPAAPIVNGNTKSGPAASNPFSGPTTATTPVSAITPAVKPTVAPASSPTDPKRQRALEIHENLKQLRRNIAEQGKQNKALKTKAGDLRRELRKSVGQLSMDKKGNQVVVQKIVKVLKEALVNEAGSTMVDPTLVVFAPRQPVEGAAHNAEMSSLFIFLLNHLAKAIINQCISEVSTNTKSADPIGVCAASIFSDPAFHWRGQPLIDVLIAKFHVVCPVLFGVRGSEKNERGRDLVGWKRRGNAWIPENEHIDRQRGLGAGYAAIALRDFSRSKKQNPYPMTHYWEAMAKIVNTPPAEMSNTQCIVLKAMIEHYEQRFLQFYGNAAIAALRLALVDFPAAAVAAGLKDSAVQSLVVHGQLLKAKVGLDVA</sequence>
<dbReference type="EMBL" id="LKEA01000005">
    <property type="protein sequence ID" value="ROW08848.1"/>
    <property type="molecule type" value="Genomic_DNA"/>
</dbReference>
<feature type="compositionally biased region" description="Polar residues" evidence="12">
    <location>
        <begin position="197"/>
        <end position="209"/>
    </location>
</feature>
<evidence type="ECO:0000256" key="6">
    <source>
        <dbReference type="ARBA" id="ARBA00023010"/>
    </source>
</evidence>
<dbReference type="InterPro" id="IPR038506">
    <property type="entry name" value="GLE1-like_sf"/>
</dbReference>
<keyword evidence="8" id="KW-0539">Nucleus</keyword>